<proteinExistence type="predicted"/>
<feature type="compositionally biased region" description="Basic and acidic residues" evidence="1">
    <location>
        <begin position="1"/>
        <end position="17"/>
    </location>
</feature>
<feature type="compositionally biased region" description="Pro residues" evidence="1">
    <location>
        <begin position="308"/>
        <end position="317"/>
    </location>
</feature>
<feature type="region of interest" description="Disordered" evidence="1">
    <location>
        <begin position="172"/>
        <end position="194"/>
    </location>
</feature>
<feature type="region of interest" description="Disordered" evidence="1">
    <location>
        <begin position="1"/>
        <end position="85"/>
    </location>
</feature>
<sequence>MPRRLGEYEDRSFRATDDEAGDSAARHPASLDRRHHRSLSHWEGSITSPERGSILTDELERSSPSSRTQGDISARLDTDTDPNLLRPLQSSFAEFRARRARRDAAEAEGLVESVGSYPASPQASRDTLSSQDTDDWVEVDLDRGPIWTTTHRASYAVAASALTSATTSVRGAINSGASSSQSNGTRARTDSKFKTRTSYSAHSVSLSPPCTSPDLDAMTLVEETRREMERLRNDSNATVDELIASCVRYREAKKRAGVDESMSTSGYLSSSDGTPMKQSELVLPILSFGPLIPPSRAHQPFRSSQINPPNPPNPPSQPSQGQESHTSLSTAPSTSGPGRRSSGGTGSREFRKSPLRQVMSADGNDDGEADEQSTGDLGFSAARH</sequence>
<organism evidence="2 3">
    <name type="scientific">Saitozyma podzolica</name>
    <dbReference type="NCBI Taxonomy" id="1890683"/>
    <lineage>
        <taxon>Eukaryota</taxon>
        <taxon>Fungi</taxon>
        <taxon>Dikarya</taxon>
        <taxon>Basidiomycota</taxon>
        <taxon>Agaricomycotina</taxon>
        <taxon>Tremellomycetes</taxon>
        <taxon>Tremellales</taxon>
        <taxon>Trimorphomycetaceae</taxon>
        <taxon>Saitozyma</taxon>
    </lineage>
</organism>
<feature type="region of interest" description="Disordered" evidence="1">
    <location>
        <begin position="293"/>
        <end position="384"/>
    </location>
</feature>
<accession>A0A427YN90</accession>
<feature type="compositionally biased region" description="Acidic residues" evidence="1">
    <location>
        <begin position="363"/>
        <end position="373"/>
    </location>
</feature>
<keyword evidence="3" id="KW-1185">Reference proteome</keyword>
<feature type="compositionally biased region" description="Polar residues" evidence="1">
    <location>
        <begin position="261"/>
        <end position="275"/>
    </location>
</feature>
<comment type="caution">
    <text evidence="2">The sequence shown here is derived from an EMBL/GenBank/DDBJ whole genome shotgun (WGS) entry which is preliminary data.</text>
</comment>
<dbReference type="Proteomes" id="UP000279259">
    <property type="component" value="Unassembled WGS sequence"/>
</dbReference>
<feature type="region of interest" description="Disordered" evidence="1">
    <location>
        <begin position="108"/>
        <end position="131"/>
    </location>
</feature>
<evidence type="ECO:0000256" key="1">
    <source>
        <dbReference type="SAM" id="MobiDB-lite"/>
    </source>
</evidence>
<feature type="compositionally biased region" description="Polar residues" evidence="1">
    <location>
        <begin position="321"/>
        <end position="331"/>
    </location>
</feature>
<evidence type="ECO:0000313" key="2">
    <source>
        <dbReference type="EMBL" id="RSH92545.1"/>
    </source>
</evidence>
<reference evidence="2 3" key="1">
    <citation type="submission" date="2018-11" db="EMBL/GenBank/DDBJ databases">
        <title>Genome sequence of Saitozyma podzolica DSM 27192.</title>
        <authorList>
            <person name="Aliyu H."/>
            <person name="Gorte O."/>
            <person name="Ochsenreither K."/>
        </authorList>
    </citation>
    <scope>NUCLEOTIDE SEQUENCE [LARGE SCALE GENOMIC DNA]</scope>
    <source>
        <strain evidence="2 3">DSM 27192</strain>
    </source>
</reference>
<feature type="compositionally biased region" description="Polar residues" evidence="1">
    <location>
        <begin position="62"/>
        <end position="71"/>
    </location>
</feature>
<feature type="compositionally biased region" description="Polar residues" evidence="1">
    <location>
        <begin position="119"/>
        <end position="131"/>
    </location>
</feature>
<name>A0A427YN90_9TREE</name>
<gene>
    <name evidence="2" type="ORF">EHS25_007989</name>
</gene>
<dbReference type="AlphaFoldDB" id="A0A427YN90"/>
<evidence type="ECO:0000313" key="3">
    <source>
        <dbReference type="Proteomes" id="UP000279259"/>
    </source>
</evidence>
<dbReference type="EMBL" id="RSCD01000005">
    <property type="protein sequence ID" value="RSH92545.1"/>
    <property type="molecule type" value="Genomic_DNA"/>
</dbReference>
<feature type="compositionally biased region" description="Polar residues" evidence="1">
    <location>
        <begin position="175"/>
        <end position="186"/>
    </location>
</feature>
<feature type="region of interest" description="Disordered" evidence="1">
    <location>
        <begin position="253"/>
        <end position="275"/>
    </location>
</feature>
<protein>
    <submittedName>
        <fullName evidence="2">Uncharacterized protein</fullName>
    </submittedName>
</protein>
<dbReference type="OrthoDB" id="10497503at2759"/>